<dbReference type="OrthoDB" id="4954833at2"/>
<dbReference type="InterPro" id="IPR011235">
    <property type="entry name" value="MepB-like"/>
</dbReference>
<dbReference type="InterPro" id="IPR038231">
    <property type="entry name" value="MepB-like_sf"/>
</dbReference>
<proteinExistence type="predicted"/>
<dbReference type="Gene3D" id="3.40.1350.140">
    <property type="entry name" value="MepB-like"/>
    <property type="match status" value="1"/>
</dbReference>
<dbReference type="AlphaFoldDB" id="A0A420EGB5"/>
<evidence type="ECO:0008006" key="3">
    <source>
        <dbReference type="Google" id="ProtNLM"/>
    </source>
</evidence>
<comment type="caution">
    <text evidence="1">The sequence shown here is derived from an EMBL/GenBank/DDBJ whole genome shotgun (WGS) entry which is preliminary data.</text>
</comment>
<dbReference type="EMBL" id="RAQO01000004">
    <property type="protein sequence ID" value="RKF19749.1"/>
    <property type="molecule type" value="Genomic_DNA"/>
</dbReference>
<dbReference type="RefSeq" id="WP_120353754.1">
    <property type="nucleotide sequence ID" value="NZ_RAQO01000004.1"/>
</dbReference>
<organism evidence="1 2">
    <name type="scientific">Alginatibacterium sediminis</name>
    <dbReference type="NCBI Taxonomy" id="2164068"/>
    <lineage>
        <taxon>Bacteria</taxon>
        <taxon>Pseudomonadati</taxon>
        <taxon>Pseudomonadota</taxon>
        <taxon>Gammaproteobacteria</taxon>
        <taxon>Alteromonadales</taxon>
        <taxon>Alteromonadaceae</taxon>
        <taxon>Alginatibacterium</taxon>
    </lineage>
</organism>
<dbReference type="Proteomes" id="UP000286482">
    <property type="component" value="Unassembled WGS sequence"/>
</dbReference>
<name>A0A420EGB5_9ALTE</name>
<protein>
    <recommendedName>
        <fullName evidence="3">MepB family protein</fullName>
    </recommendedName>
</protein>
<keyword evidence="2" id="KW-1185">Reference proteome</keyword>
<reference evidence="1 2" key="1">
    <citation type="submission" date="2018-09" db="EMBL/GenBank/DDBJ databases">
        <authorList>
            <person name="Wang Z."/>
        </authorList>
    </citation>
    <scope>NUCLEOTIDE SEQUENCE [LARGE SCALE GENOMIC DNA]</scope>
    <source>
        <strain evidence="1 2">ALS 81</strain>
    </source>
</reference>
<evidence type="ECO:0000313" key="2">
    <source>
        <dbReference type="Proteomes" id="UP000286482"/>
    </source>
</evidence>
<sequence>MLKKNYRDEILRLLTQEFVPAGYLISSKVSLDPVAESVKYDALHFSLNDKRIVYRKGKVTPDRPGAFLALWQRPAPQATEANKPVPYTSSDLDFLFVRVEGHSMISDEIEQSLNCGLFVFPVSVLVDKGIVSSPTSKGKTGFRVFAPWSQDRGTVGTKVFSASGKKTQRWQLPFFLEVDEKGLIDTNKLNKLLSHAKV</sequence>
<gene>
    <name evidence="1" type="ORF">DBZ36_04630</name>
</gene>
<dbReference type="Pfam" id="PF08877">
    <property type="entry name" value="MepB-like"/>
    <property type="match status" value="1"/>
</dbReference>
<accession>A0A420EGB5</accession>
<evidence type="ECO:0000313" key="1">
    <source>
        <dbReference type="EMBL" id="RKF19749.1"/>
    </source>
</evidence>